<dbReference type="PANTHER" id="PTHR37808">
    <property type="entry name" value="SPORE GERMINATION PROTEIN-LIKE PROTEIN YDZR-RELATED"/>
    <property type="match status" value="1"/>
</dbReference>
<dbReference type="InterPro" id="IPR019618">
    <property type="entry name" value="Spore_germination_GerPA"/>
</dbReference>
<sequence>MASIFLGPIEINSNEGVIITGNSFYVSPTSTSKTITGSGSINTGFHVTNHNGVSTSNTFDPDGVDSNISNT</sequence>
<feature type="region of interest" description="Disordered" evidence="2">
    <location>
        <begin position="52"/>
        <end position="71"/>
    </location>
</feature>
<proteinExistence type="inferred from homology"/>
<reference evidence="4" key="1">
    <citation type="journal article" date="2019" name="Int. J. Syst. Evol. Microbiol.">
        <title>The Global Catalogue of Microorganisms (GCM) 10K type strain sequencing project: providing services to taxonomists for standard genome sequencing and annotation.</title>
        <authorList>
            <consortium name="The Broad Institute Genomics Platform"/>
            <consortium name="The Broad Institute Genome Sequencing Center for Infectious Disease"/>
            <person name="Wu L."/>
            <person name="Ma J."/>
        </authorList>
    </citation>
    <scope>NUCLEOTIDE SEQUENCE [LARGE SCALE GENOMIC DNA]</scope>
    <source>
        <strain evidence="4">CCUG 15531</strain>
    </source>
</reference>
<dbReference type="Pfam" id="PF10676">
    <property type="entry name" value="gerPA"/>
    <property type="match status" value="1"/>
</dbReference>
<protein>
    <submittedName>
        <fullName evidence="3">Spore germination protein</fullName>
    </submittedName>
</protein>
<gene>
    <name evidence="3" type="ORF">ACFSFW_06630</name>
</gene>
<dbReference type="EMBL" id="JBHUEK010000008">
    <property type="protein sequence ID" value="MFD1778337.1"/>
    <property type="molecule type" value="Genomic_DNA"/>
</dbReference>
<dbReference type="RefSeq" id="WP_304213308.1">
    <property type="nucleotide sequence ID" value="NZ_JBHUEK010000008.1"/>
</dbReference>
<name>A0ABW4MJY2_9BACI</name>
<evidence type="ECO:0000256" key="1">
    <source>
        <dbReference type="ARBA" id="ARBA00008103"/>
    </source>
</evidence>
<keyword evidence="4" id="KW-1185">Reference proteome</keyword>
<dbReference type="Proteomes" id="UP001597227">
    <property type="component" value="Unassembled WGS sequence"/>
</dbReference>
<organism evidence="3 4">
    <name type="scientific">Fredinandcohnia salidurans</name>
    <dbReference type="NCBI Taxonomy" id="2595041"/>
    <lineage>
        <taxon>Bacteria</taxon>
        <taxon>Bacillati</taxon>
        <taxon>Bacillota</taxon>
        <taxon>Bacilli</taxon>
        <taxon>Bacillales</taxon>
        <taxon>Bacillaceae</taxon>
        <taxon>Fredinandcohnia</taxon>
    </lineage>
</organism>
<accession>A0ABW4MJY2</accession>
<comment type="similarity">
    <text evidence="1">Belongs to the GerPA/GerPF family.</text>
</comment>
<evidence type="ECO:0000313" key="3">
    <source>
        <dbReference type="EMBL" id="MFD1778337.1"/>
    </source>
</evidence>
<comment type="caution">
    <text evidence="3">The sequence shown here is derived from an EMBL/GenBank/DDBJ whole genome shotgun (WGS) entry which is preliminary data.</text>
</comment>
<dbReference type="PANTHER" id="PTHR37808:SF1">
    <property type="entry name" value="SPORE GERMINATION PROTEIN-LIKE PROTEIN YDZR"/>
    <property type="match status" value="1"/>
</dbReference>
<evidence type="ECO:0000256" key="2">
    <source>
        <dbReference type="SAM" id="MobiDB-lite"/>
    </source>
</evidence>
<evidence type="ECO:0000313" key="4">
    <source>
        <dbReference type="Proteomes" id="UP001597227"/>
    </source>
</evidence>